<dbReference type="GO" id="GO:0016301">
    <property type="term" value="F:kinase activity"/>
    <property type="evidence" value="ECO:0007669"/>
    <property type="project" value="UniProtKB-KW"/>
</dbReference>
<comment type="caution">
    <text evidence="2">The sequence shown here is derived from an EMBL/GenBank/DDBJ whole genome shotgun (WGS) entry which is preliminary data.</text>
</comment>
<gene>
    <name evidence="2" type="ORF">Tci_470971</name>
</gene>
<reference evidence="2" key="1">
    <citation type="journal article" date="2019" name="Sci. Rep.">
        <title>Draft genome of Tanacetum cinerariifolium, the natural source of mosquito coil.</title>
        <authorList>
            <person name="Yamashiro T."/>
            <person name="Shiraishi A."/>
            <person name="Satake H."/>
            <person name="Nakayama K."/>
        </authorList>
    </citation>
    <scope>NUCLEOTIDE SEQUENCE</scope>
</reference>
<proteinExistence type="predicted"/>
<keyword evidence="2" id="KW-0418">Kinase</keyword>
<keyword evidence="1" id="KW-1133">Transmembrane helix</keyword>
<evidence type="ECO:0000256" key="1">
    <source>
        <dbReference type="SAM" id="Phobius"/>
    </source>
</evidence>
<organism evidence="2">
    <name type="scientific">Tanacetum cinerariifolium</name>
    <name type="common">Dalmatian daisy</name>
    <name type="synonym">Chrysanthemum cinerariifolium</name>
    <dbReference type="NCBI Taxonomy" id="118510"/>
    <lineage>
        <taxon>Eukaryota</taxon>
        <taxon>Viridiplantae</taxon>
        <taxon>Streptophyta</taxon>
        <taxon>Embryophyta</taxon>
        <taxon>Tracheophyta</taxon>
        <taxon>Spermatophyta</taxon>
        <taxon>Magnoliopsida</taxon>
        <taxon>eudicotyledons</taxon>
        <taxon>Gunneridae</taxon>
        <taxon>Pentapetalae</taxon>
        <taxon>asterids</taxon>
        <taxon>campanulids</taxon>
        <taxon>Asterales</taxon>
        <taxon>Asteraceae</taxon>
        <taxon>Asteroideae</taxon>
        <taxon>Anthemideae</taxon>
        <taxon>Anthemidinae</taxon>
        <taxon>Tanacetum</taxon>
    </lineage>
</organism>
<keyword evidence="1" id="KW-0812">Transmembrane</keyword>
<protein>
    <submittedName>
        <fullName evidence="2">Protein kinase-like domain, phloem protein 2-like protein</fullName>
    </submittedName>
</protein>
<dbReference type="AlphaFoldDB" id="A0A699I068"/>
<feature type="transmembrane region" description="Helical" evidence="1">
    <location>
        <begin position="133"/>
        <end position="151"/>
    </location>
</feature>
<keyword evidence="2" id="KW-0808">Transferase</keyword>
<accession>A0A699I068</accession>
<evidence type="ECO:0000313" key="2">
    <source>
        <dbReference type="EMBL" id="GEY98997.1"/>
    </source>
</evidence>
<keyword evidence="1" id="KW-0472">Membrane</keyword>
<name>A0A699I068_TANCI</name>
<dbReference type="EMBL" id="BKCJ010229560">
    <property type="protein sequence ID" value="GEY98997.1"/>
    <property type="molecule type" value="Genomic_DNA"/>
</dbReference>
<sequence>MYVALIYKLEGEIETSIVYLANNTKDNGSFIAELYQFTRNRRTFDLDIVFEDHEVDLDVEGILFQSLEKVEHEQVLEDKELSNDSLQWTMKKDLFSYLLKRFHGEKILRLDVRNVVLPFVDLSDDYKATTRNALSIFFLDCCVTLAFLFLLEGNPEMLDSYFLLRSR</sequence>